<dbReference type="EnsemblBacteria" id="ABF39569">
    <property type="protein sequence ID" value="ABF39569"/>
    <property type="gene ID" value="Acid345_0564"/>
</dbReference>
<reference evidence="2 3" key="1">
    <citation type="journal article" date="2009" name="Appl. Environ. Microbiol.">
        <title>Three genomes from the phylum Acidobacteria provide insight into the lifestyles of these microorganisms in soils.</title>
        <authorList>
            <person name="Ward N.L."/>
            <person name="Challacombe J.F."/>
            <person name="Janssen P.H."/>
            <person name="Henrissat B."/>
            <person name="Coutinho P.M."/>
            <person name="Wu M."/>
            <person name="Xie G."/>
            <person name="Haft D.H."/>
            <person name="Sait M."/>
            <person name="Badger J."/>
            <person name="Barabote R.D."/>
            <person name="Bradley B."/>
            <person name="Brettin T.S."/>
            <person name="Brinkac L.M."/>
            <person name="Bruce D."/>
            <person name="Creasy T."/>
            <person name="Daugherty S.C."/>
            <person name="Davidsen T.M."/>
            <person name="DeBoy R.T."/>
            <person name="Detter J.C."/>
            <person name="Dodson R.J."/>
            <person name="Durkin A.S."/>
            <person name="Ganapathy A."/>
            <person name="Gwinn-Giglio M."/>
            <person name="Han C.S."/>
            <person name="Khouri H."/>
            <person name="Kiss H."/>
            <person name="Kothari S.P."/>
            <person name="Madupu R."/>
            <person name="Nelson K.E."/>
            <person name="Nelson W.C."/>
            <person name="Paulsen I."/>
            <person name="Penn K."/>
            <person name="Ren Q."/>
            <person name="Rosovitz M.J."/>
            <person name="Selengut J.D."/>
            <person name="Shrivastava S."/>
            <person name="Sullivan S.A."/>
            <person name="Tapia R."/>
            <person name="Thompson L.S."/>
            <person name="Watkins K.L."/>
            <person name="Yang Q."/>
            <person name="Yu C."/>
            <person name="Zafar N."/>
            <person name="Zhou L."/>
            <person name="Kuske C.R."/>
        </authorList>
    </citation>
    <scope>NUCLEOTIDE SEQUENCE [LARGE SCALE GENOMIC DNA]</scope>
    <source>
        <strain evidence="2 3">Ellin345</strain>
    </source>
</reference>
<evidence type="ECO:0000313" key="2">
    <source>
        <dbReference type="EMBL" id="ABF39569.1"/>
    </source>
</evidence>
<dbReference type="eggNOG" id="COG0346">
    <property type="taxonomic scope" value="Bacteria"/>
</dbReference>
<dbReference type="KEGG" id="aba:Acid345_0564"/>
<dbReference type="Proteomes" id="UP000002432">
    <property type="component" value="Chromosome"/>
</dbReference>
<accession>Q1IU81</accession>
<dbReference type="PROSITE" id="PS51819">
    <property type="entry name" value="VOC"/>
    <property type="match status" value="1"/>
</dbReference>
<dbReference type="STRING" id="204669.Acid345_0564"/>
<gene>
    <name evidence="2" type="ordered locus">Acid345_0564</name>
</gene>
<dbReference type="EMBL" id="CP000360">
    <property type="protein sequence ID" value="ABF39569.1"/>
    <property type="molecule type" value="Genomic_DNA"/>
</dbReference>
<dbReference type="InterPro" id="IPR029068">
    <property type="entry name" value="Glyas_Bleomycin-R_OHBP_Dase"/>
</dbReference>
<organism evidence="2 3">
    <name type="scientific">Koribacter versatilis (strain Ellin345)</name>
    <dbReference type="NCBI Taxonomy" id="204669"/>
    <lineage>
        <taxon>Bacteria</taxon>
        <taxon>Pseudomonadati</taxon>
        <taxon>Acidobacteriota</taxon>
        <taxon>Terriglobia</taxon>
        <taxon>Terriglobales</taxon>
        <taxon>Candidatus Korobacteraceae</taxon>
        <taxon>Candidatus Korobacter</taxon>
    </lineage>
</organism>
<evidence type="ECO:0000259" key="1">
    <source>
        <dbReference type="PROSITE" id="PS51819"/>
    </source>
</evidence>
<dbReference type="InterPro" id="IPR004360">
    <property type="entry name" value="Glyas_Fos-R_dOase_dom"/>
</dbReference>
<dbReference type="InterPro" id="IPR037523">
    <property type="entry name" value="VOC_core"/>
</dbReference>
<dbReference type="OrthoDB" id="9798201at2"/>
<sequence length="138" mass="15625">MSAEFYPMPMFVRLAVADVEASKQWFHTVLEFESVFDIPHSMAHLRGRRYQDVLIVKGEVPEQVGQGVTLSFSWKEPVDEIVPRLKAAGGKIVDGPVDRPWNARELVIEDPNGYRMSFSRQLANKEFGEVMSGVEADK</sequence>
<proteinExistence type="predicted"/>
<keyword evidence="3" id="KW-1185">Reference proteome</keyword>
<dbReference type="SUPFAM" id="SSF54593">
    <property type="entry name" value="Glyoxalase/Bleomycin resistance protein/Dihydroxybiphenyl dioxygenase"/>
    <property type="match status" value="1"/>
</dbReference>
<dbReference type="Gene3D" id="3.10.180.10">
    <property type="entry name" value="2,3-Dihydroxybiphenyl 1,2-Dioxygenase, domain 1"/>
    <property type="match status" value="1"/>
</dbReference>
<name>Q1IU81_KORVE</name>
<protein>
    <submittedName>
        <fullName evidence="2">Glyoxalase/bleomycin resistance protein/dioxygenase</fullName>
    </submittedName>
</protein>
<feature type="domain" description="VOC" evidence="1">
    <location>
        <begin position="8"/>
        <end position="121"/>
    </location>
</feature>
<dbReference type="AlphaFoldDB" id="Q1IU81"/>
<evidence type="ECO:0000313" key="3">
    <source>
        <dbReference type="Proteomes" id="UP000002432"/>
    </source>
</evidence>
<dbReference type="HOGENOM" id="CLU_046006_18_2_0"/>
<dbReference type="Pfam" id="PF00903">
    <property type="entry name" value="Glyoxalase"/>
    <property type="match status" value="1"/>
</dbReference>